<evidence type="ECO:0000256" key="7">
    <source>
        <dbReference type="ARBA" id="ARBA00023237"/>
    </source>
</evidence>
<dbReference type="GO" id="GO:0015288">
    <property type="term" value="F:porin activity"/>
    <property type="evidence" value="ECO:0007669"/>
    <property type="project" value="TreeGrafter"/>
</dbReference>
<gene>
    <name evidence="8" type="ORF">BA92_09415</name>
    <name evidence="9" type="ORF">IE90_07910</name>
</gene>
<dbReference type="PANTHER" id="PTHR30026:SF20">
    <property type="entry name" value="OUTER MEMBRANE PROTEIN TOLC"/>
    <property type="match status" value="1"/>
</dbReference>
<dbReference type="EMBL" id="JPIU01000039">
    <property type="protein sequence ID" value="KIO44410.1"/>
    <property type="molecule type" value="Genomic_DNA"/>
</dbReference>
<dbReference type="GO" id="GO:0015562">
    <property type="term" value="F:efflux transmembrane transporter activity"/>
    <property type="evidence" value="ECO:0007669"/>
    <property type="project" value="InterPro"/>
</dbReference>
<dbReference type="EMBL" id="JPIT01000018">
    <property type="protein sequence ID" value="KIO45334.1"/>
    <property type="molecule type" value="Genomic_DNA"/>
</dbReference>
<evidence type="ECO:0000256" key="3">
    <source>
        <dbReference type="ARBA" id="ARBA00022448"/>
    </source>
</evidence>
<keyword evidence="3" id="KW-0813">Transport</keyword>
<name>A0A0C3R4M1_9PORP</name>
<dbReference type="InterPro" id="IPR003423">
    <property type="entry name" value="OMP_efflux"/>
</dbReference>
<comment type="subcellular location">
    <subcellularLocation>
        <location evidence="1">Cell outer membrane</location>
    </subcellularLocation>
</comment>
<reference evidence="9 10" key="2">
    <citation type="submission" date="2014-07" db="EMBL/GenBank/DDBJ databases">
        <title>Porphyromonadaceae bacterium OUH 334697 = ATCC BAA-2682 = DSM 28341 draft genome.</title>
        <authorList>
            <person name="Sydenham T.V."/>
            <person name="Hasman H."/>
            <person name="Justesen U.S."/>
        </authorList>
    </citation>
    <scope>NUCLEOTIDE SEQUENCE [LARGE SCALE GENOMIC DNA]</scope>
    <source>
        <strain evidence="9 10">OUH 334697</strain>
    </source>
</reference>
<dbReference type="Proteomes" id="UP000031980">
    <property type="component" value="Unassembled WGS sequence"/>
</dbReference>
<proteinExistence type="inferred from homology"/>
<dbReference type="Pfam" id="PF02321">
    <property type="entry name" value="OEP"/>
    <property type="match status" value="2"/>
</dbReference>
<dbReference type="SUPFAM" id="SSF56954">
    <property type="entry name" value="Outer membrane efflux proteins (OEP)"/>
    <property type="match status" value="1"/>
</dbReference>
<keyword evidence="5" id="KW-0812">Transmembrane</keyword>
<evidence type="ECO:0000256" key="4">
    <source>
        <dbReference type="ARBA" id="ARBA00022452"/>
    </source>
</evidence>
<evidence type="ECO:0000313" key="9">
    <source>
        <dbReference type="EMBL" id="KIO45334.1"/>
    </source>
</evidence>
<organism evidence="8 11">
    <name type="scientific">Sanguibacteroides justesenii</name>
    <dbReference type="NCBI Taxonomy" id="1547597"/>
    <lineage>
        <taxon>Bacteria</taxon>
        <taxon>Pseudomonadati</taxon>
        <taxon>Bacteroidota</taxon>
        <taxon>Bacteroidia</taxon>
        <taxon>Bacteroidales</taxon>
        <taxon>Porphyromonadaceae</taxon>
        <taxon>Sanguibacteroides</taxon>
    </lineage>
</organism>
<evidence type="ECO:0000313" key="8">
    <source>
        <dbReference type="EMBL" id="KIO44410.1"/>
    </source>
</evidence>
<comment type="similarity">
    <text evidence="2">Belongs to the outer membrane factor (OMF) (TC 1.B.17) family.</text>
</comment>
<keyword evidence="11" id="KW-1185">Reference proteome</keyword>
<protein>
    <submittedName>
        <fullName evidence="8">Transporter</fullName>
    </submittedName>
</protein>
<evidence type="ECO:0000256" key="5">
    <source>
        <dbReference type="ARBA" id="ARBA00022692"/>
    </source>
</evidence>
<dbReference type="GO" id="GO:1990281">
    <property type="term" value="C:efflux pump complex"/>
    <property type="evidence" value="ECO:0007669"/>
    <property type="project" value="TreeGrafter"/>
</dbReference>
<comment type="caution">
    <text evidence="8">The sequence shown here is derived from an EMBL/GenBank/DDBJ whole genome shotgun (WGS) entry which is preliminary data.</text>
</comment>
<evidence type="ECO:0000256" key="2">
    <source>
        <dbReference type="ARBA" id="ARBA00007613"/>
    </source>
</evidence>
<evidence type="ECO:0000313" key="10">
    <source>
        <dbReference type="Proteomes" id="UP000031937"/>
    </source>
</evidence>
<dbReference type="InterPro" id="IPR051906">
    <property type="entry name" value="TolC-like"/>
</dbReference>
<accession>A0A0C3R4M1</accession>
<keyword evidence="6" id="KW-0472">Membrane</keyword>
<dbReference type="GO" id="GO:0009279">
    <property type="term" value="C:cell outer membrane"/>
    <property type="evidence" value="ECO:0007669"/>
    <property type="project" value="UniProtKB-SubCell"/>
</dbReference>
<evidence type="ECO:0000256" key="1">
    <source>
        <dbReference type="ARBA" id="ARBA00004442"/>
    </source>
</evidence>
<evidence type="ECO:0000256" key="6">
    <source>
        <dbReference type="ARBA" id="ARBA00023136"/>
    </source>
</evidence>
<sequence>MKKGVPFFLIFLLVPWLLRSQEVPQTLSLRQAIEYAIKHNKELQSSQLEIDLYKQKVRESVSQGLPQINGTLDYNTNFGYKMDFGGNSMKMKDQSNVKASLQQLIFSGQWILGIQTSKIAERLTEQQVEITELDIVENICNSYYTILVSERMLDILRQNLENMNKIYQHTDNMYKAGTVEVTDVDQIRITVGQLKNSLLSMERTVEVNYNLLRLQLGLVAGTTVKLTDNLTVFLDENKARQLSETTFDIQKNPEFQIMQTQTELNKKMLGLEKWSYAPTISGSYTFNHKLLKPEFDMSAKHSASLTMTIPIFSGFERKSKVAQAKIQLDQTNINKSLLEDQLNLQDEQLKFELRNAIENYNLQKENIDVAGRVLANYQRKYEFGAVSSLDLTQANNNYLQAENNYTNAVLTLLQAQLNIERLYNQLPH</sequence>
<dbReference type="RefSeq" id="WP_041503281.1">
    <property type="nucleotide sequence ID" value="NZ_JPIT01000018.1"/>
</dbReference>
<keyword evidence="7" id="KW-0998">Cell outer membrane</keyword>
<dbReference type="PANTHER" id="PTHR30026">
    <property type="entry name" value="OUTER MEMBRANE PROTEIN TOLC"/>
    <property type="match status" value="1"/>
</dbReference>
<keyword evidence="4" id="KW-1134">Transmembrane beta strand</keyword>
<reference evidence="8 11" key="1">
    <citation type="submission" date="2014-07" db="EMBL/GenBank/DDBJ databases">
        <title>Porphyromonadaceae bacterium OUH 308042 = ATCC BAA-2681 = DSM 28342 draft genome.</title>
        <authorList>
            <person name="Sydenham T.V."/>
            <person name="Hasman H."/>
            <person name="Justensen U.S."/>
        </authorList>
    </citation>
    <scope>NUCLEOTIDE SEQUENCE [LARGE SCALE GENOMIC DNA]</scope>
    <source>
        <strain evidence="8 11">OUH 308042</strain>
    </source>
</reference>
<dbReference type="Gene3D" id="1.20.1600.10">
    <property type="entry name" value="Outer membrane efflux proteins (OEP)"/>
    <property type="match status" value="1"/>
</dbReference>
<evidence type="ECO:0000313" key="11">
    <source>
        <dbReference type="Proteomes" id="UP000031980"/>
    </source>
</evidence>
<dbReference type="Proteomes" id="UP000031937">
    <property type="component" value="Unassembled WGS sequence"/>
</dbReference>
<dbReference type="AlphaFoldDB" id="A0A0C3R4M1"/>